<accession>A0A5J9V7N3</accession>
<evidence type="ECO:0000313" key="1">
    <source>
        <dbReference type="EMBL" id="TVU32003.1"/>
    </source>
</evidence>
<dbReference type="EMBL" id="RWGY01000011">
    <property type="protein sequence ID" value="TVU32003.1"/>
    <property type="molecule type" value="Genomic_DNA"/>
</dbReference>
<keyword evidence="2" id="KW-1185">Reference proteome</keyword>
<evidence type="ECO:0000313" key="2">
    <source>
        <dbReference type="Proteomes" id="UP000324897"/>
    </source>
</evidence>
<name>A0A5J9V7N3_9POAL</name>
<organism evidence="1 2">
    <name type="scientific">Eragrostis curvula</name>
    <name type="common">weeping love grass</name>
    <dbReference type="NCBI Taxonomy" id="38414"/>
    <lineage>
        <taxon>Eukaryota</taxon>
        <taxon>Viridiplantae</taxon>
        <taxon>Streptophyta</taxon>
        <taxon>Embryophyta</taxon>
        <taxon>Tracheophyta</taxon>
        <taxon>Spermatophyta</taxon>
        <taxon>Magnoliopsida</taxon>
        <taxon>Liliopsida</taxon>
        <taxon>Poales</taxon>
        <taxon>Poaceae</taxon>
        <taxon>PACMAD clade</taxon>
        <taxon>Chloridoideae</taxon>
        <taxon>Eragrostideae</taxon>
        <taxon>Eragrostidinae</taxon>
        <taxon>Eragrostis</taxon>
    </lineage>
</organism>
<protein>
    <submittedName>
        <fullName evidence="1">Uncharacterized protein</fullName>
    </submittedName>
</protein>
<comment type="caution">
    <text evidence="1">The sequence shown here is derived from an EMBL/GenBank/DDBJ whole genome shotgun (WGS) entry which is preliminary data.</text>
</comment>
<sequence>MMIYCPQLSVSTAPRIILTHLHTYYSELIYRLILEVPSAPTAALDMRDSDDDISIKTLRRRVVEARRVWNQAFQRNNFALDKVSLFQAESKIFTVKEIR</sequence>
<reference evidence="1 2" key="1">
    <citation type="journal article" date="2019" name="Sci. Rep.">
        <title>A high-quality genome of Eragrostis curvula grass provides insights into Poaceae evolution and supports new strategies to enhance forage quality.</title>
        <authorList>
            <person name="Carballo J."/>
            <person name="Santos B.A.C.M."/>
            <person name="Zappacosta D."/>
            <person name="Garbus I."/>
            <person name="Selva J.P."/>
            <person name="Gallo C.A."/>
            <person name="Diaz A."/>
            <person name="Albertini E."/>
            <person name="Caccamo M."/>
            <person name="Echenique V."/>
        </authorList>
    </citation>
    <scope>NUCLEOTIDE SEQUENCE [LARGE SCALE GENOMIC DNA]</scope>
    <source>
        <strain evidence="2">cv. Victoria</strain>
        <tissue evidence="1">Leaf</tissue>
    </source>
</reference>
<proteinExistence type="predicted"/>
<dbReference type="Proteomes" id="UP000324897">
    <property type="component" value="Chromosome 1"/>
</dbReference>
<feature type="non-terminal residue" evidence="1">
    <location>
        <position position="1"/>
    </location>
</feature>
<gene>
    <name evidence="1" type="ORF">EJB05_23719</name>
</gene>
<dbReference type="AlphaFoldDB" id="A0A5J9V7N3"/>
<dbReference type="Gramene" id="TVU32003">
    <property type="protein sequence ID" value="TVU32003"/>
    <property type="gene ID" value="EJB05_23719"/>
</dbReference>